<reference evidence="2 3" key="1">
    <citation type="submission" date="2014-10" db="EMBL/GenBank/DDBJ databases">
        <title>Draft genome of the hookworm Ancylostoma caninum.</title>
        <authorList>
            <person name="Mitreva M."/>
        </authorList>
    </citation>
    <scope>NUCLEOTIDE SEQUENCE [LARGE SCALE GENOMIC DNA]</scope>
    <source>
        <strain evidence="2 3">Baltimore</strain>
    </source>
</reference>
<dbReference type="GO" id="GO:0004252">
    <property type="term" value="F:serine-type endopeptidase activity"/>
    <property type="evidence" value="ECO:0007669"/>
    <property type="project" value="InterPro"/>
</dbReference>
<proteinExistence type="predicted"/>
<dbReference type="InterPro" id="IPR043504">
    <property type="entry name" value="Peptidase_S1_PA_chymotrypsin"/>
</dbReference>
<dbReference type="InterPro" id="IPR001254">
    <property type="entry name" value="Trypsin_dom"/>
</dbReference>
<dbReference type="GO" id="GO:0006508">
    <property type="term" value="P:proteolysis"/>
    <property type="evidence" value="ECO:0007669"/>
    <property type="project" value="InterPro"/>
</dbReference>
<sequence>MLNMTIFLGTKCPKSGLCSDKEELVPYKPRYIIPHPGYVPCIFIKDIAVIELDKDANPEEASPICMAEKDDPVMGSVTVVGYGMDGELLVLI</sequence>
<protein>
    <recommendedName>
        <fullName evidence="1">Peptidase S1 domain-containing protein</fullName>
    </recommendedName>
</protein>
<keyword evidence="3" id="KW-1185">Reference proteome</keyword>
<dbReference type="Proteomes" id="UP000252519">
    <property type="component" value="Unassembled WGS sequence"/>
</dbReference>
<evidence type="ECO:0000259" key="1">
    <source>
        <dbReference type="Pfam" id="PF00089"/>
    </source>
</evidence>
<gene>
    <name evidence="2" type="ORF">ANCCAN_13805</name>
</gene>
<dbReference type="Gene3D" id="2.40.10.10">
    <property type="entry name" value="Trypsin-like serine proteases"/>
    <property type="match status" value="1"/>
</dbReference>
<accession>A0A368G770</accession>
<comment type="caution">
    <text evidence="2">The sequence shown here is derived from an EMBL/GenBank/DDBJ whole genome shotgun (WGS) entry which is preliminary data.</text>
</comment>
<dbReference type="AlphaFoldDB" id="A0A368G770"/>
<feature type="domain" description="Peptidase S1" evidence="1">
    <location>
        <begin position="30"/>
        <end position="85"/>
    </location>
</feature>
<name>A0A368G770_ANCCA</name>
<evidence type="ECO:0000313" key="2">
    <source>
        <dbReference type="EMBL" id="RCN40273.1"/>
    </source>
</evidence>
<dbReference type="SUPFAM" id="SSF50494">
    <property type="entry name" value="Trypsin-like serine proteases"/>
    <property type="match status" value="1"/>
</dbReference>
<dbReference type="EMBL" id="JOJR01000294">
    <property type="protein sequence ID" value="RCN40273.1"/>
    <property type="molecule type" value="Genomic_DNA"/>
</dbReference>
<dbReference type="OrthoDB" id="7754674at2759"/>
<evidence type="ECO:0000313" key="3">
    <source>
        <dbReference type="Proteomes" id="UP000252519"/>
    </source>
</evidence>
<organism evidence="2 3">
    <name type="scientific">Ancylostoma caninum</name>
    <name type="common">Dog hookworm</name>
    <dbReference type="NCBI Taxonomy" id="29170"/>
    <lineage>
        <taxon>Eukaryota</taxon>
        <taxon>Metazoa</taxon>
        <taxon>Ecdysozoa</taxon>
        <taxon>Nematoda</taxon>
        <taxon>Chromadorea</taxon>
        <taxon>Rhabditida</taxon>
        <taxon>Rhabditina</taxon>
        <taxon>Rhabditomorpha</taxon>
        <taxon>Strongyloidea</taxon>
        <taxon>Ancylostomatidae</taxon>
        <taxon>Ancylostomatinae</taxon>
        <taxon>Ancylostoma</taxon>
    </lineage>
</organism>
<dbReference type="InterPro" id="IPR009003">
    <property type="entry name" value="Peptidase_S1_PA"/>
</dbReference>
<dbReference type="Pfam" id="PF00089">
    <property type="entry name" value="Trypsin"/>
    <property type="match status" value="1"/>
</dbReference>